<feature type="domain" description="RRM" evidence="4">
    <location>
        <begin position="48"/>
        <end position="125"/>
    </location>
</feature>
<dbReference type="GO" id="GO:0003729">
    <property type="term" value="F:mRNA binding"/>
    <property type="evidence" value="ECO:0007669"/>
    <property type="project" value="TreeGrafter"/>
</dbReference>
<dbReference type="InterPro" id="IPR035979">
    <property type="entry name" value="RBD_domain_sf"/>
</dbReference>
<reference evidence="5" key="1">
    <citation type="submission" date="2022-08" db="EMBL/GenBank/DDBJ databases">
        <title>Novel sulphate-reducing endosymbionts in the free-living metamonad Anaeramoeba.</title>
        <authorList>
            <person name="Jerlstrom-Hultqvist J."/>
            <person name="Cepicka I."/>
            <person name="Gallot-Lavallee L."/>
            <person name="Salas-Leiva D."/>
            <person name="Curtis B.A."/>
            <person name="Zahonova K."/>
            <person name="Pipaliya S."/>
            <person name="Dacks J."/>
            <person name="Roger A.J."/>
        </authorList>
    </citation>
    <scope>NUCLEOTIDE SEQUENCE</scope>
    <source>
        <strain evidence="5">Busselton2</strain>
    </source>
</reference>
<comment type="caution">
    <text evidence="5">The sequence shown here is derived from an EMBL/GenBank/DDBJ whole genome shotgun (WGS) entry which is preliminary data.</text>
</comment>
<protein>
    <submittedName>
        <fullName evidence="5">RNA-binding protein</fullName>
    </submittedName>
</protein>
<feature type="region of interest" description="Disordered" evidence="3">
    <location>
        <begin position="1"/>
        <end position="40"/>
    </location>
</feature>
<dbReference type="InterPro" id="IPR050374">
    <property type="entry name" value="RRT5_SRSF_SR"/>
</dbReference>
<evidence type="ECO:0000259" key="4">
    <source>
        <dbReference type="PROSITE" id="PS50102"/>
    </source>
</evidence>
<sequence length="218" mass="25940">MSRNHRKYEKRSKEDKEYKKDKKYKEEKKYKTEYDEEEEEEGVDITTNRIYISNLDYSVSWQDLKDYMRKAGEVHFAKILTNYDGYSKGCGIVEFETIEDAKNAYKELNETEFQGRTIYIREDREDFKYKGNRTSHKKGRQIHVDNLPFSMNWRELKDHFAEAGDIERADMLMSRGKPKGAGTILFSTKEEAQKAIQSFNETKFAGRTINVKMDDYFD</sequence>
<evidence type="ECO:0000256" key="1">
    <source>
        <dbReference type="ARBA" id="ARBA00022884"/>
    </source>
</evidence>
<dbReference type="Gene3D" id="3.30.70.330">
    <property type="match status" value="2"/>
</dbReference>
<evidence type="ECO:0000313" key="5">
    <source>
        <dbReference type="EMBL" id="KAJ3445857.1"/>
    </source>
</evidence>
<dbReference type="FunFam" id="3.30.70.330:FF:000034">
    <property type="entry name" value="heterogeneous nuclear ribonucleoprotein M isoform X1"/>
    <property type="match status" value="1"/>
</dbReference>
<dbReference type="PROSITE" id="PS50102">
    <property type="entry name" value="RRM"/>
    <property type="match status" value="2"/>
</dbReference>
<dbReference type="SMART" id="SM00360">
    <property type="entry name" value="RRM"/>
    <property type="match status" value="2"/>
</dbReference>
<feature type="compositionally biased region" description="Basic residues" evidence="3">
    <location>
        <begin position="1"/>
        <end position="10"/>
    </location>
</feature>
<evidence type="ECO:0000256" key="3">
    <source>
        <dbReference type="SAM" id="MobiDB-lite"/>
    </source>
</evidence>
<dbReference type="InterPro" id="IPR012677">
    <property type="entry name" value="Nucleotide-bd_a/b_plait_sf"/>
</dbReference>
<dbReference type="Proteomes" id="UP001146793">
    <property type="component" value="Unassembled WGS sequence"/>
</dbReference>
<feature type="compositionally biased region" description="Basic and acidic residues" evidence="3">
    <location>
        <begin position="11"/>
        <end position="33"/>
    </location>
</feature>
<dbReference type="PANTHER" id="PTHR23003">
    <property type="entry name" value="RNA RECOGNITION MOTIF RRM DOMAIN CONTAINING PROTEIN"/>
    <property type="match status" value="1"/>
</dbReference>
<feature type="domain" description="RRM" evidence="4">
    <location>
        <begin position="140"/>
        <end position="216"/>
    </location>
</feature>
<accession>A0AAV7ZVB0</accession>
<organism evidence="5 6">
    <name type="scientific">Anaeramoeba flamelloides</name>
    <dbReference type="NCBI Taxonomy" id="1746091"/>
    <lineage>
        <taxon>Eukaryota</taxon>
        <taxon>Metamonada</taxon>
        <taxon>Anaeramoebidae</taxon>
        <taxon>Anaeramoeba</taxon>
    </lineage>
</organism>
<dbReference type="AlphaFoldDB" id="A0AAV7ZVB0"/>
<keyword evidence="1 2" id="KW-0694">RNA-binding</keyword>
<name>A0AAV7ZVB0_9EUKA</name>
<evidence type="ECO:0000313" key="6">
    <source>
        <dbReference type="Proteomes" id="UP001146793"/>
    </source>
</evidence>
<dbReference type="EMBL" id="JANTQA010000023">
    <property type="protein sequence ID" value="KAJ3445857.1"/>
    <property type="molecule type" value="Genomic_DNA"/>
</dbReference>
<evidence type="ECO:0000256" key="2">
    <source>
        <dbReference type="PROSITE-ProRule" id="PRU00176"/>
    </source>
</evidence>
<gene>
    <name evidence="5" type="ORF">M0812_11744</name>
</gene>
<dbReference type="Pfam" id="PF00076">
    <property type="entry name" value="RRM_1"/>
    <property type="match status" value="2"/>
</dbReference>
<proteinExistence type="predicted"/>
<dbReference type="GO" id="GO:0005634">
    <property type="term" value="C:nucleus"/>
    <property type="evidence" value="ECO:0007669"/>
    <property type="project" value="TreeGrafter"/>
</dbReference>
<dbReference type="InterPro" id="IPR000504">
    <property type="entry name" value="RRM_dom"/>
</dbReference>
<dbReference type="GO" id="GO:0005737">
    <property type="term" value="C:cytoplasm"/>
    <property type="evidence" value="ECO:0007669"/>
    <property type="project" value="TreeGrafter"/>
</dbReference>
<dbReference type="SUPFAM" id="SSF54928">
    <property type="entry name" value="RNA-binding domain, RBD"/>
    <property type="match status" value="2"/>
</dbReference>